<dbReference type="GO" id="GO:0051536">
    <property type="term" value="F:iron-sulfur cluster binding"/>
    <property type="evidence" value="ECO:0007669"/>
    <property type="project" value="UniProtKB-KW"/>
</dbReference>
<dbReference type="Proteomes" id="UP001438707">
    <property type="component" value="Unassembled WGS sequence"/>
</dbReference>
<dbReference type="PROSITE" id="PS50005">
    <property type="entry name" value="TPR"/>
    <property type="match status" value="1"/>
</dbReference>
<comment type="subcellular location">
    <subcellularLocation>
        <location evidence="2">Nucleus</location>
    </subcellularLocation>
</comment>
<dbReference type="Gene3D" id="1.25.40.10">
    <property type="entry name" value="Tetratricopeptide repeat domain"/>
    <property type="match status" value="1"/>
</dbReference>
<dbReference type="InterPro" id="IPR019734">
    <property type="entry name" value="TPR_rpt"/>
</dbReference>
<evidence type="ECO:0000256" key="9">
    <source>
        <dbReference type="ARBA" id="ARBA00023004"/>
    </source>
</evidence>
<dbReference type="SUPFAM" id="SSF52540">
    <property type="entry name" value="P-loop containing nucleoside triphosphate hydrolases"/>
    <property type="match status" value="1"/>
</dbReference>
<dbReference type="PROSITE" id="PS51193">
    <property type="entry name" value="HELICASE_ATP_BIND_2"/>
    <property type="match status" value="1"/>
</dbReference>
<keyword evidence="5" id="KW-0547">Nucleotide-binding</keyword>
<dbReference type="SUPFAM" id="SSF48452">
    <property type="entry name" value="TPR-like"/>
    <property type="match status" value="1"/>
</dbReference>
<dbReference type="InterPro" id="IPR021883">
    <property type="entry name" value="LPA1-like"/>
</dbReference>
<accession>A0AAW1QKU7</accession>
<dbReference type="InterPro" id="IPR010614">
    <property type="entry name" value="RAD3-like_helicase_DEAD"/>
</dbReference>
<comment type="cofactor">
    <cofactor evidence="1">
        <name>[4Fe-4S] cluster</name>
        <dbReference type="ChEBI" id="CHEBI:49883"/>
    </cofactor>
</comment>
<evidence type="ECO:0000256" key="4">
    <source>
        <dbReference type="ARBA" id="ARBA00022723"/>
    </source>
</evidence>
<evidence type="ECO:0000256" key="7">
    <source>
        <dbReference type="ARBA" id="ARBA00022806"/>
    </source>
</evidence>
<dbReference type="GO" id="GO:0005634">
    <property type="term" value="C:nucleus"/>
    <property type="evidence" value="ECO:0007669"/>
    <property type="project" value="UniProtKB-SubCell"/>
</dbReference>
<dbReference type="CDD" id="cd18788">
    <property type="entry name" value="SF2_C_XPD"/>
    <property type="match status" value="1"/>
</dbReference>
<gene>
    <name evidence="16" type="ORF">WJX74_005614</name>
</gene>
<comment type="caution">
    <text evidence="16">The sequence shown here is derived from an EMBL/GenBank/DDBJ whole genome shotgun (WGS) entry which is preliminary data.</text>
</comment>
<dbReference type="PANTHER" id="PTHR11472">
    <property type="entry name" value="DNA REPAIR DEAD HELICASE RAD3/XP-D SUBFAMILY MEMBER"/>
    <property type="match status" value="1"/>
</dbReference>
<keyword evidence="7" id="KW-0347">Helicase</keyword>
<feature type="repeat" description="TPR" evidence="13">
    <location>
        <begin position="921"/>
        <end position="954"/>
    </location>
</feature>
<dbReference type="InterPro" id="IPR011990">
    <property type="entry name" value="TPR-like_helical_dom_sf"/>
</dbReference>
<evidence type="ECO:0000256" key="13">
    <source>
        <dbReference type="PROSITE-ProRule" id="PRU00339"/>
    </source>
</evidence>
<dbReference type="AlphaFoldDB" id="A0AAW1QKU7"/>
<evidence type="ECO:0000313" key="16">
    <source>
        <dbReference type="EMBL" id="KAK9822083.1"/>
    </source>
</evidence>
<feature type="region of interest" description="Disordered" evidence="14">
    <location>
        <begin position="121"/>
        <end position="190"/>
    </location>
</feature>
<keyword evidence="6" id="KW-0378">Hydrolase</keyword>
<keyword evidence="8" id="KW-0067">ATP-binding</keyword>
<proteinExistence type="inferred from homology"/>
<evidence type="ECO:0000256" key="5">
    <source>
        <dbReference type="ARBA" id="ARBA00022741"/>
    </source>
</evidence>
<feature type="compositionally biased region" description="Basic and acidic residues" evidence="14">
    <location>
        <begin position="257"/>
        <end position="272"/>
    </location>
</feature>
<dbReference type="Pfam" id="PF11998">
    <property type="entry name" value="DUF3493"/>
    <property type="match status" value="1"/>
</dbReference>
<dbReference type="InterPro" id="IPR013020">
    <property type="entry name" value="Rad3/Chl1-like"/>
</dbReference>
<feature type="domain" description="Helicase ATP-binding" evidence="15">
    <location>
        <begin position="13"/>
        <end position="422"/>
    </location>
</feature>
<dbReference type="InterPro" id="IPR014013">
    <property type="entry name" value="Helic_SF1/SF2_ATP-bd_DinG/Rad3"/>
</dbReference>
<feature type="compositionally biased region" description="Low complexity" evidence="14">
    <location>
        <begin position="169"/>
        <end position="182"/>
    </location>
</feature>
<evidence type="ECO:0000259" key="15">
    <source>
        <dbReference type="PROSITE" id="PS51193"/>
    </source>
</evidence>
<dbReference type="GO" id="GO:0003677">
    <property type="term" value="F:DNA binding"/>
    <property type="evidence" value="ECO:0007669"/>
    <property type="project" value="InterPro"/>
</dbReference>
<feature type="region of interest" description="Disordered" evidence="14">
    <location>
        <begin position="257"/>
        <end position="286"/>
    </location>
</feature>
<evidence type="ECO:0000256" key="2">
    <source>
        <dbReference type="ARBA" id="ARBA00004123"/>
    </source>
</evidence>
<keyword evidence="9" id="KW-0408">Iron</keyword>
<keyword evidence="11" id="KW-0413">Isomerase</keyword>
<dbReference type="Pfam" id="PF13307">
    <property type="entry name" value="Helicase_C_2"/>
    <property type="match status" value="1"/>
</dbReference>
<dbReference type="InterPro" id="IPR027417">
    <property type="entry name" value="P-loop_NTPase"/>
</dbReference>
<dbReference type="GO" id="GO:0016818">
    <property type="term" value="F:hydrolase activity, acting on acid anhydrides, in phosphorus-containing anhydrides"/>
    <property type="evidence" value="ECO:0007669"/>
    <property type="project" value="InterPro"/>
</dbReference>
<dbReference type="SMART" id="SM00488">
    <property type="entry name" value="DEXDc2"/>
    <property type="match status" value="1"/>
</dbReference>
<dbReference type="Pfam" id="PF06733">
    <property type="entry name" value="DEAD_2"/>
    <property type="match status" value="1"/>
</dbReference>
<dbReference type="GO" id="GO:0003678">
    <property type="term" value="F:DNA helicase activity"/>
    <property type="evidence" value="ECO:0007669"/>
    <property type="project" value="InterPro"/>
</dbReference>
<dbReference type="GO" id="GO:0005524">
    <property type="term" value="F:ATP binding"/>
    <property type="evidence" value="ECO:0007669"/>
    <property type="project" value="UniProtKB-KW"/>
</dbReference>
<evidence type="ECO:0000256" key="12">
    <source>
        <dbReference type="ARBA" id="ARBA00023242"/>
    </source>
</evidence>
<dbReference type="GO" id="GO:0034085">
    <property type="term" value="P:establishment of sister chromatid cohesion"/>
    <property type="evidence" value="ECO:0007669"/>
    <property type="project" value="TreeGrafter"/>
</dbReference>
<protein>
    <recommendedName>
        <fullName evidence="15">Helicase ATP-binding domain-containing protein</fullName>
    </recommendedName>
</protein>
<sequence length="1130" mass="122463">MVEPLHASALGKCQDFPAFPYAPYGVQQDFMQSLYSCLQEGGIGLFESPTGTGKTLSLLCSVLQWLQDANNAAAADVPQGDLMPANEAEPDWMRQQATEHVQQANACRAAKQILLDMTQKRAESHFGRRHRPSAKSPHQGAVDSGDVCGDPDDENFLLDDAGGQASMRSLLNNSDASSSDSDTAQESVPPSRKRIQVFFCSRTHSQLSQVMAEVGRTPFKESLSFVPLGSRKALCINAGVQKLGTVARMNERCLELQKPKAKKRDSTGDRKQTSKSSPGCPYLKASSKRAQQLKEEMLKEVLDVEDLAARGQQHRSCPYYATRHALPEADVVLLPYSSLTTQASREAVGINLQGAVVIVDEAHNLVDAVGSAHSAQVSLSQLQASEAQLAAYLTHFRQRLSPSNTQQLNILVLVVTLLAKVLLKPAAAQQSRLDSTAAASSTCSIQLLNHFLFEHGLDNINMFRIVRFMKESKLLFKVSGHYEHQLTKAARCPAPFSTQTPQVCIPAIDEEGSGLSALHATVAFIGALTDDAADGRILIDLQQGTLKYLLLNPAAHFAQVVEETHALVLASGTLSPLPLLQRQLFPHHPLSRLHTFTCGHVVPASRLLLLPLPCGPTGLGLDLRHATRSRPGMMDELGRLLMNICQAVPQGVVAFAPSFAYIAQLHQHWQASGLWDRLSAKKVTFVEPRTAAAVATCLQEYSAAALATAAPPASGWAGQSGALLLCVVGGRLSEGINFGDGLGRAVVMLGLPFPNPMDIELKEHMRYLDGLSATPATSSEAQVSARSQQTAGQQYYEELCMKAVNQCIGRVIRHQNDWAAVLLADARWSQSVDSHGRGSSSLLNQLPAWMLPHLADFGPLPPLGCPLLVRPARDARREAAILFNSPTQTYLDVPARFCRDMALTRGLSVQNKTSSPAKDSAKSSVETGLKLFSDGKFRDALQYFESAMQAGPSDDEARAALYNSACAHAKLKQWQPATDAVRKAVNDYQLRLTVAIKDADLEQLRETREWLDALDTMRGGLSSRSVAGLRAEAKAPFRLARILTFQGLFAGAAIGLVISSTRLFAALTGQAGAPDTIETARNFGINLVGAVLLAFLLRRDLTSQSKDRRTVEREEAFARLQVSIGDRVLP</sequence>
<evidence type="ECO:0000256" key="6">
    <source>
        <dbReference type="ARBA" id="ARBA00022801"/>
    </source>
</evidence>
<evidence type="ECO:0000256" key="10">
    <source>
        <dbReference type="ARBA" id="ARBA00023014"/>
    </source>
</evidence>
<name>A0AAW1QKU7_9CHLO</name>
<dbReference type="NCBIfam" id="TIGR00604">
    <property type="entry name" value="rad3"/>
    <property type="match status" value="1"/>
</dbReference>
<keyword evidence="10" id="KW-0411">Iron-sulfur</keyword>
<evidence type="ECO:0000256" key="1">
    <source>
        <dbReference type="ARBA" id="ARBA00001966"/>
    </source>
</evidence>
<evidence type="ECO:0000256" key="14">
    <source>
        <dbReference type="SAM" id="MobiDB-lite"/>
    </source>
</evidence>
<dbReference type="PANTHER" id="PTHR11472:SF41">
    <property type="entry name" value="ATP-DEPENDENT DNA HELICASE DDX11-RELATED"/>
    <property type="match status" value="1"/>
</dbReference>
<keyword evidence="17" id="KW-1185">Reference proteome</keyword>
<dbReference type="Gene3D" id="3.40.50.300">
    <property type="entry name" value="P-loop containing nucleotide triphosphate hydrolases"/>
    <property type="match status" value="3"/>
</dbReference>
<dbReference type="EMBL" id="JALJOS010000034">
    <property type="protein sequence ID" value="KAK9822083.1"/>
    <property type="molecule type" value="Genomic_DNA"/>
</dbReference>
<dbReference type="InterPro" id="IPR006555">
    <property type="entry name" value="ATP-dep_Helicase_C"/>
</dbReference>
<dbReference type="InterPro" id="IPR006554">
    <property type="entry name" value="Helicase-like_DEXD_c2"/>
</dbReference>
<keyword evidence="4" id="KW-0479">Metal-binding</keyword>
<comment type="similarity">
    <text evidence="3">Belongs to the DEAD box helicase family. DEAH subfamily. DDX11/CHL1 sub-subfamily.</text>
</comment>
<keyword evidence="13" id="KW-0802">TPR repeat</keyword>
<evidence type="ECO:0000256" key="11">
    <source>
        <dbReference type="ARBA" id="ARBA00023235"/>
    </source>
</evidence>
<keyword evidence="12" id="KW-0539">Nucleus</keyword>
<dbReference type="SMART" id="SM00491">
    <property type="entry name" value="HELICc2"/>
    <property type="match status" value="1"/>
</dbReference>
<dbReference type="GO" id="GO:0006139">
    <property type="term" value="P:nucleobase-containing compound metabolic process"/>
    <property type="evidence" value="ECO:0007669"/>
    <property type="project" value="InterPro"/>
</dbReference>
<organism evidence="16 17">
    <name type="scientific">Apatococcus lobatus</name>
    <dbReference type="NCBI Taxonomy" id="904363"/>
    <lineage>
        <taxon>Eukaryota</taxon>
        <taxon>Viridiplantae</taxon>
        <taxon>Chlorophyta</taxon>
        <taxon>core chlorophytes</taxon>
        <taxon>Trebouxiophyceae</taxon>
        <taxon>Chlorellales</taxon>
        <taxon>Chlorellaceae</taxon>
        <taxon>Apatococcus</taxon>
    </lineage>
</organism>
<reference evidence="16 17" key="1">
    <citation type="journal article" date="2024" name="Nat. Commun.">
        <title>Phylogenomics reveals the evolutionary origins of lichenization in chlorophyte algae.</title>
        <authorList>
            <person name="Puginier C."/>
            <person name="Libourel C."/>
            <person name="Otte J."/>
            <person name="Skaloud P."/>
            <person name="Haon M."/>
            <person name="Grisel S."/>
            <person name="Petersen M."/>
            <person name="Berrin J.G."/>
            <person name="Delaux P.M."/>
            <person name="Dal Grande F."/>
            <person name="Keller J."/>
        </authorList>
    </citation>
    <scope>NUCLEOTIDE SEQUENCE [LARGE SCALE GENOMIC DNA]</scope>
    <source>
        <strain evidence="16 17">SAG 2145</strain>
    </source>
</reference>
<dbReference type="GO" id="GO:0046872">
    <property type="term" value="F:metal ion binding"/>
    <property type="evidence" value="ECO:0007669"/>
    <property type="project" value="UniProtKB-KW"/>
</dbReference>
<dbReference type="InterPro" id="IPR045028">
    <property type="entry name" value="DinG/Rad3-like"/>
</dbReference>
<evidence type="ECO:0000256" key="8">
    <source>
        <dbReference type="ARBA" id="ARBA00022840"/>
    </source>
</evidence>
<evidence type="ECO:0000256" key="3">
    <source>
        <dbReference type="ARBA" id="ARBA00008435"/>
    </source>
</evidence>
<evidence type="ECO:0000313" key="17">
    <source>
        <dbReference type="Proteomes" id="UP001438707"/>
    </source>
</evidence>